<feature type="compositionally biased region" description="Polar residues" evidence="1">
    <location>
        <begin position="1"/>
        <end position="10"/>
    </location>
</feature>
<organism evidence="2 3">
    <name type="scientific">Pristionchus entomophagus</name>
    <dbReference type="NCBI Taxonomy" id="358040"/>
    <lineage>
        <taxon>Eukaryota</taxon>
        <taxon>Metazoa</taxon>
        <taxon>Ecdysozoa</taxon>
        <taxon>Nematoda</taxon>
        <taxon>Chromadorea</taxon>
        <taxon>Rhabditida</taxon>
        <taxon>Rhabditina</taxon>
        <taxon>Diplogasteromorpha</taxon>
        <taxon>Diplogasteroidea</taxon>
        <taxon>Neodiplogasteridae</taxon>
        <taxon>Pristionchus</taxon>
    </lineage>
</organism>
<feature type="region of interest" description="Disordered" evidence="1">
    <location>
        <begin position="1"/>
        <end position="31"/>
    </location>
</feature>
<sequence length="117" mass="13314">MDSSVCSARSSQDRADHDSRRSQEIESVLSSTTHQTAAKRFVNMMLDRPMDALDEGAFHVNRLLKKRVSERSISWTRDANIISFHYLFLPKVLGLKKESAKKLLTFLLCSIVASMRV</sequence>
<name>A0AAV5SF90_9BILA</name>
<evidence type="ECO:0000313" key="3">
    <source>
        <dbReference type="Proteomes" id="UP001432027"/>
    </source>
</evidence>
<accession>A0AAV5SF90</accession>
<gene>
    <name evidence="2" type="ORF">PENTCL1PPCAC_4206</name>
</gene>
<evidence type="ECO:0000313" key="2">
    <source>
        <dbReference type="EMBL" id="GMS82031.1"/>
    </source>
</evidence>
<dbReference type="AlphaFoldDB" id="A0AAV5SF90"/>
<proteinExistence type="predicted"/>
<reference evidence="2" key="1">
    <citation type="submission" date="2023-10" db="EMBL/GenBank/DDBJ databases">
        <title>Genome assembly of Pristionchus species.</title>
        <authorList>
            <person name="Yoshida K."/>
            <person name="Sommer R.J."/>
        </authorList>
    </citation>
    <scope>NUCLEOTIDE SEQUENCE</scope>
    <source>
        <strain evidence="2">RS0144</strain>
    </source>
</reference>
<protein>
    <submittedName>
        <fullName evidence="2">Uncharacterized protein</fullName>
    </submittedName>
</protein>
<feature type="compositionally biased region" description="Basic and acidic residues" evidence="1">
    <location>
        <begin position="11"/>
        <end position="24"/>
    </location>
</feature>
<keyword evidence="3" id="KW-1185">Reference proteome</keyword>
<comment type="caution">
    <text evidence="2">The sequence shown here is derived from an EMBL/GenBank/DDBJ whole genome shotgun (WGS) entry which is preliminary data.</text>
</comment>
<dbReference type="Proteomes" id="UP001432027">
    <property type="component" value="Unassembled WGS sequence"/>
</dbReference>
<evidence type="ECO:0000256" key="1">
    <source>
        <dbReference type="SAM" id="MobiDB-lite"/>
    </source>
</evidence>
<dbReference type="EMBL" id="BTSX01000001">
    <property type="protein sequence ID" value="GMS82031.1"/>
    <property type="molecule type" value="Genomic_DNA"/>
</dbReference>